<evidence type="ECO:0000256" key="15">
    <source>
        <dbReference type="PIRSR" id="PIRSR604793-1"/>
    </source>
</evidence>
<dbReference type="CDD" id="cd03171">
    <property type="entry name" value="SORL_Dfx_classI"/>
    <property type="match status" value="1"/>
</dbReference>
<reference evidence="18" key="1">
    <citation type="journal article" date="2020" name="mSystems">
        <title>Genome- and Community-Level Interaction Insights into Carbon Utilization and Element Cycling Functions of Hydrothermarchaeota in Hydrothermal Sediment.</title>
        <authorList>
            <person name="Zhou Z."/>
            <person name="Liu Y."/>
            <person name="Xu W."/>
            <person name="Pan J."/>
            <person name="Luo Z.H."/>
            <person name="Li M."/>
        </authorList>
    </citation>
    <scope>NUCLEOTIDE SEQUENCE [LARGE SCALE GENOMIC DNA]</scope>
    <source>
        <strain evidence="18">HyVt-483</strain>
    </source>
</reference>
<feature type="binding site" evidence="15">
    <location>
        <position position="69"/>
    </location>
    <ligand>
        <name>Fe cation</name>
        <dbReference type="ChEBI" id="CHEBI:24875"/>
        <label>2</label>
        <note>catalytic</note>
    </ligand>
</feature>
<comment type="cofactor">
    <cofactor evidence="15">
        <name>Fe(2+)</name>
        <dbReference type="ChEBI" id="CHEBI:29033"/>
    </cofactor>
    <text evidence="15">Binds 1 Fe(2+) ion per subunit. The iron ion 2 is coordinated via four histidines and one cysteine residue.</text>
</comment>
<name>A0A7C3H3F8_9BACT</name>
<dbReference type="NCBIfam" id="TIGR00319">
    <property type="entry name" value="desulf_FeS4"/>
    <property type="match status" value="1"/>
</dbReference>
<dbReference type="PANTHER" id="PTHR36541:SF1">
    <property type="entry name" value="SUPEROXIDE REDUCTASE-RELATED"/>
    <property type="match status" value="1"/>
</dbReference>
<dbReference type="GO" id="GO:0050605">
    <property type="term" value="F:superoxide reductase activity"/>
    <property type="evidence" value="ECO:0007669"/>
    <property type="project" value="UniProtKB-EC"/>
</dbReference>
<feature type="domain" description="Desulfoferrodoxin N-terminal" evidence="17">
    <location>
        <begin position="2"/>
        <end position="37"/>
    </location>
</feature>
<feature type="domain" description="Desulfoferrodoxin ferrous iron-binding" evidence="16">
    <location>
        <begin position="42"/>
        <end position="124"/>
    </location>
</feature>
<gene>
    <name evidence="18" type="ORF">ENJ40_01215</name>
</gene>
<keyword evidence="6" id="KW-0813">Transport</keyword>
<dbReference type="Proteomes" id="UP000886043">
    <property type="component" value="Unassembled WGS sequence"/>
</dbReference>
<comment type="subunit">
    <text evidence="3">Homodimer.</text>
</comment>
<dbReference type="Pfam" id="PF06397">
    <property type="entry name" value="Desulfoferrod_N"/>
    <property type="match status" value="1"/>
</dbReference>
<comment type="cofactor">
    <cofactor evidence="1">
        <name>Cu(2+)</name>
        <dbReference type="ChEBI" id="CHEBI:29036"/>
    </cofactor>
</comment>
<evidence type="ECO:0000256" key="12">
    <source>
        <dbReference type="ARBA" id="ARBA00024690"/>
    </source>
</evidence>
<evidence type="ECO:0000256" key="3">
    <source>
        <dbReference type="ARBA" id="ARBA00011738"/>
    </source>
</evidence>
<feature type="binding site" evidence="15">
    <location>
        <position position="75"/>
    </location>
    <ligand>
        <name>Fe cation</name>
        <dbReference type="ChEBI" id="CHEBI:24875"/>
        <label>2</label>
        <note>catalytic</note>
    </ligand>
</feature>
<keyword evidence="10" id="KW-0560">Oxidoreductase</keyword>
<keyword evidence="7" id="KW-0216">Detoxification</keyword>
<dbReference type="InterPro" id="IPR002742">
    <property type="entry name" value="Desulfoferrodoxin_Fe-bd_dom"/>
</dbReference>
<dbReference type="SUPFAM" id="SSF49367">
    <property type="entry name" value="Superoxide reductase-like"/>
    <property type="match status" value="1"/>
</dbReference>
<evidence type="ECO:0000256" key="7">
    <source>
        <dbReference type="ARBA" id="ARBA00022575"/>
    </source>
</evidence>
<evidence type="ECO:0000256" key="4">
    <source>
        <dbReference type="ARBA" id="ARBA00012679"/>
    </source>
</evidence>
<dbReference type="GO" id="GO:0005506">
    <property type="term" value="F:iron ion binding"/>
    <property type="evidence" value="ECO:0007669"/>
    <property type="project" value="InterPro"/>
</dbReference>
<feature type="binding site" evidence="15">
    <location>
        <position position="119"/>
    </location>
    <ligand>
        <name>Fe cation</name>
        <dbReference type="ChEBI" id="CHEBI:24875"/>
        <label>2</label>
        <note>catalytic</note>
    </ligand>
</feature>
<comment type="caution">
    <text evidence="18">The sequence shown here is derived from an EMBL/GenBank/DDBJ whole genome shotgun (WGS) entry which is preliminary data.</text>
</comment>
<organism evidence="18">
    <name type="scientific">Thermosulfurimonas dismutans</name>
    <dbReference type="NCBI Taxonomy" id="999894"/>
    <lineage>
        <taxon>Bacteria</taxon>
        <taxon>Pseudomonadati</taxon>
        <taxon>Thermodesulfobacteriota</taxon>
        <taxon>Thermodesulfobacteria</taxon>
        <taxon>Thermodesulfobacteriales</taxon>
        <taxon>Thermodesulfobacteriaceae</taxon>
        <taxon>Thermosulfurimonas</taxon>
    </lineage>
</organism>
<keyword evidence="9" id="KW-0249">Electron transport</keyword>
<dbReference type="SUPFAM" id="SSF57802">
    <property type="entry name" value="Rubredoxin-like"/>
    <property type="match status" value="1"/>
</dbReference>
<evidence type="ECO:0000256" key="1">
    <source>
        <dbReference type="ARBA" id="ARBA00001973"/>
    </source>
</evidence>
<evidence type="ECO:0000256" key="13">
    <source>
        <dbReference type="ARBA" id="ARBA00031398"/>
    </source>
</evidence>
<evidence type="ECO:0000256" key="8">
    <source>
        <dbReference type="ARBA" id="ARBA00022723"/>
    </source>
</evidence>
<comment type="function">
    <text evidence="12">Catalyzes the one-electron reduction of superoxide anion radical to hydrogen peroxide at a nonheme ferrous iron center. Plays a fundamental role in case of oxidative stress via its superoxide detoxification activity.</text>
</comment>
<dbReference type="Pfam" id="PF01880">
    <property type="entry name" value="Desulfoferrodox"/>
    <property type="match status" value="1"/>
</dbReference>
<evidence type="ECO:0000256" key="10">
    <source>
        <dbReference type="ARBA" id="ARBA00023002"/>
    </source>
</evidence>
<evidence type="ECO:0000259" key="16">
    <source>
        <dbReference type="Pfam" id="PF01880"/>
    </source>
</evidence>
<evidence type="ECO:0000256" key="9">
    <source>
        <dbReference type="ARBA" id="ARBA00022982"/>
    </source>
</evidence>
<dbReference type="AlphaFoldDB" id="A0A7C3H3F8"/>
<dbReference type="InterPro" id="IPR051233">
    <property type="entry name" value="Desulfoferrodoxin_SOR"/>
</dbReference>
<dbReference type="NCBIfam" id="TIGR00320">
    <property type="entry name" value="dfx_rbo"/>
    <property type="match status" value="1"/>
</dbReference>
<evidence type="ECO:0000313" key="18">
    <source>
        <dbReference type="EMBL" id="HFC97065.1"/>
    </source>
</evidence>
<keyword evidence="8 15" id="KW-0479">Metal-binding</keyword>
<dbReference type="InterPro" id="IPR036073">
    <property type="entry name" value="Desulfoferrodoxin_Fe-bd_dom_sf"/>
</dbReference>
<dbReference type="Gene3D" id="2.60.40.730">
    <property type="entry name" value="SOR catalytic domain"/>
    <property type="match status" value="1"/>
</dbReference>
<sequence length="127" mass="14149">MAERLGIYRCNVCGNIVMVLNAGRGELVCCGKPMEKLEPGTTDAAVEKHVPVLERVEGGYKVRVGSVPHPMEEKHYIQWIELQAEGKSYIQFLKPGEAPEAFFAVEAERVTAREYCNLHGLWASSND</sequence>
<feature type="binding site" evidence="15">
    <location>
        <position position="116"/>
    </location>
    <ligand>
        <name>Fe cation</name>
        <dbReference type="ChEBI" id="CHEBI:24875"/>
        <label>2</label>
        <note>catalytic</note>
    </ligand>
</feature>
<feature type="binding site" evidence="15">
    <location>
        <position position="13"/>
    </location>
    <ligand>
        <name>Fe cation</name>
        <dbReference type="ChEBI" id="CHEBI:24875"/>
        <label>1</label>
    </ligand>
</feature>
<dbReference type="InterPro" id="IPR004793">
    <property type="entry name" value="Desulfoferrodoxin_rbo"/>
</dbReference>
<feature type="binding site" evidence="15">
    <location>
        <position position="29"/>
    </location>
    <ligand>
        <name>Fe cation</name>
        <dbReference type="ChEBI" id="CHEBI:24875"/>
        <label>1</label>
    </ligand>
</feature>
<dbReference type="InterPro" id="IPR004462">
    <property type="entry name" value="Desulfoferrodoxin_N"/>
</dbReference>
<comment type="cofactor">
    <cofactor evidence="15">
        <name>Fe(3+)</name>
        <dbReference type="ChEBI" id="CHEBI:29034"/>
    </cofactor>
    <text evidence="15">Binds 1 Fe(3+) ion per subunit. The iron ion 1 is coordinated via 4 cysteine residues.</text>
</comment>
<dbReference type="EC" id="1.15.1.2" evidence="4"/>
<evidence type="ECO:0000256" key="11">
    <source>
        <dbReference type="ARBA" id="ARBA00023004"/>
    </source>
</evidence>
<protein>
    <recommendedName>
        <fullName evidence="5">Desulfoferrodoxin</fullName>
        <ecNumber evidence="4">1.15.1.2</ecNumber>
    </recommendedName>
    <alternativeName>
        <fullName evidence="13">Superoxide reductase</fullName>
    </alternativeName>
</protein>
<dbReference type="NCBIfam" id="TIGR00332">
    <property type="entry name" value="neela_ferrous"/>
    <property type="match status" value="1"/>
</dbReference>
<keyword evidence="11 15" id="KW-0408">Iron</keyword>
<proteinExistence type="inferred from homology"/>
<evidence type="ECO:0000256" key="5">
    <source>
        <dbReference type="ARBA" id="ARBA00014839"/>
    </source>
</evidence>
<feature type="binding site" evidence="15">
    <location>
        <position position="49"/>
    </location>
    <ligand>
        <name>Fe cation</name>
        <dbReference type="ChEBI" id="CHEBI:24875"/>
        <label>2</label>
        <note>catalytic</note>
    </ligand>
</feature>
<evidence type="ECO:0000256" key="14">
    <source>
        <dbReference type="ARBA" id="ARBA00047448"/>
    </source>
</evidence>
<comment type="catalytic activity">
    <reaction evidence="14">
        <text>reduced [rubredoxin] + superoxide + 2 H(+) = oxidized [rubredoxin] + H2O2</text>
        <dbReference type="Rhea" id="RHEA:21324"/>
        <dbReference type="Rhea" id="RHEA-COMP:10302"/>
        <dbReference type="Rhea" id="RHEA-COMP:10303"/>
        <dbReference type="ChEBI" id="CHEBI:15378"/>
        <dbReference type="ChEBI" id="CHEBI:16240"/>
        <dbReference type="ChEBI" id="CHEBI:18421"/>
        <dbReference type="ChEBI" id="CHEBI:29033"/>
        <dbReference type="ChEBI" id="CHEBI:29034"/>
        <dbReference type="EC" id="1.15.1.2"/>
    </reaction>
</comment>
<comment type="similarity">
    <text evidence="2">Belongs to the desulfoferrodoxin family.</text>
</comment>
<dbReference type="PANTHER" id="PTHR36541">
    <property type="entry name" value="SUPEROXIDE REDUCTASE-RELATED"/>
    <property type="match status" value="1"/>
</dbReference>
<dbReference type="EMBL" id="DRMH01000013">
    <property type="protein sequence ID" value="HFC97065.1"/>
    <property type="molecule type" value="Genomic_DNA"/>
</dbReference>
<evidence type="ECO:0000259" key="17">
    <source>
        <dbReference type="Pfam" id="PF06397"/>
    </source>
</evidence>
<evidence type="ECO:0000256" key="6">
    <source>
        <dbReference type="ARBA" id="ARBA00022448"/>
    </source>
</evidence>
<dbReference type="Gene3D" id="2.20.28.100">
    <property type="entry name" value="Desulphoferrodoxin, N-terminal domain"/>
    <property type="match status" value="1"/>
</dbReference>
<feature type="binding site" evidence="15">
    <location>
        <position position="30"/>
    </location>
    <ligand>
        <name>Fe cation</name>
        <dbReference type="ChEBI" id="CHEBI:24875"/>
        <label>1</label>
    </ligand>
</feature>
<dbReference type="GO" id="GO:0019430">
    <property type="term" value="P:removal of superoxide radicals"/>
    <property type="evidence" value="ECO:0007669"/>
    <property type="project" value="InterPro"/>
</dbReference>
<feature type="binding site" evidence="15">
    <location>
        <position position="10"/>
    </location>
    <ligand>
        <name>Fe cation</name>
        <dbReference type="ChEBI" id="CHEBI:24875"/>
        <label>1</label>
    </ligand>
</feature>
<dbReference type="CDD" id="cd00974">
    <property type="entry name" value="DSRD"/>
    <property type="match status" value="1"/>
</dbReference>
<dbReference type="InterPro" id="IPR038094">
    <property type="entry name" value="Desulfoferrodoxin_N_sf"/>
</dbReference>
<accession>A0A7C3H3F8</accession>
<evidence type="ECO:0000256" key="2">
    <source>
        <dbReference type="ARBA" id="ARBA00005941"/>
    </source>
</evidence>